<reference evidence="2 3" key="1">
    <citation type="journal article" date="2015" name="Stand. Genomic Sci.">
        <title>Genomic Encyclopedia of Bacterial and Archaeal Type Strains, Phase III: the genomes of soil and plant-associated and newly described type strains.</title>
        <authorList>
            <person name="Whitman W.B."/>
            <person name="Woyke T."/>
            <person name="Klenk H.P."/>
            <person name="Zhou Y."/>
            <person name="Lilburn T.G."/>
            <person name="Beck B.J."/>
            <person name="De Vos P."/>
            <person name="Vandamme P."/>
            <person name="Eisen J.A."/>
            <person name="Garrity G."/>
            <person name="Hugenholtz P."/>
            <person name="Kyrpides N.C."/>
        </authorList>
    </citation>
    <scope>NUCLEOTIDE SEQUENCE [LARGE SCALE GENOMIC DNA]</scope>
    <source>
        <strain evidence="2 3">RF6</strain>
    </source>
</reference>
<gene>
    <name evidence="2" type="ORF">EV139_1615</name>
</gene>
<feature type="compositionally biased region" description="Low complexity" evidence="1">
    <location>
        <begin position="86"/>
        <end position="112"/>
    </location>
</feature>
<keyword evidence="3" id="KW-1185">Reference proteome</keyword>
<comment type="caution">
    <text evidence="2">The sequence shown here is derived from an EMBL/GenBank/DDBJ whole genome shotgun (WGS) entry which is preliminary data.</text>
</comment>
<dbReference type="EMBL" id="SHKI01000004">
    <property type="protein sequence ID" value="RZT66186.1"/>
    <property type="molecule type" value="Genomic_DNA"/>
</dbReference>
<sequence length="639" mass="68917">MNPGFDPAAAGVLIEAATSAAATLRAQGTARRGAAETALRGFVGPFAERLKLASVVEAEDRERLARALTELASRVTEVREYADAMDAQPAAAAAPNPGEPPDGNGEPPGEAPLVGGGDPSARGRDPRTASHSGVPPAVSISFAARTRVRARAPGSAARSAARPSNLLVFVGVARRNNSELRDTLAQLWGAWSAFVESCTCVRIDAASFISGFHKLISESEADSEWIARIAAAFAMAGAGTLNSEKLAVLVTAPPRALRAEELLRRLESFAAPEIATLIEVTPGLAVRLQSVSAEKIAEWWAGLGSESEPTELSRRQSLLLLRFPGLLASLDGVPIAVRIRANRLCAPKQLREARTELRTLAGGPGRPDPARETFLRREISYLQRVRSGQVQLYLYDRNESRIVEVLGDIGPSTERSITYVPGTYTSLESFYTGGVQQVGEYLTEHLPGSVTFVYKDGLFPGEEQTSRAPRMLRITEANDGDRARLAGAQLERFNRGMRADPQLATGTHIGIGHSWGLANLTSSEVAGSSYDTVVSLSGAGMLPEWEGNPNTGYFDLSYPDLLQGAQQQGYVWRGNTPRSHPRFTNIPYYRGQHDEVLDSPSLKDFGKKLDVLTRNHNLIATRSSENQMALDDLRELVSQ</sequence>
<dbReference type="AlphaFoldDB" id="A0A4Q7TYA5"/>
<evidence type="ECO:0000313" key="3">
    <source>
        <dbReference type="Proteomes" id="UP000291832"/>
    </source>
</evidence>
<evidence type="ECO:0000313" key="2">
    <source>
        <dbReference type="EMBL" id="RZT66186.1"/>
    </source>
</evidence>
<accession>A0A4Q7TYA5</accession>
<protein>
    <recommendedName>
        <fullName evidence="4">Alpha/beta hydrolase family protein</fullName>
    </recommendedName>
</protein>
<feature type="region of interest" description="Disordered" evidence="1">
    <location>
        <begin position="86"/>
        <end position="136"/>
    </location>
</feature>
<evidence type="ECO:0000256" key="1">
    <source>
        <dbReference type="SAM" id="MobiDB-lite"/>
    </source>
</evidence>
<organism evidence="2 3">
    <name type="scientific">Leucobacter luti</name>
    <dbReference type="NCBI Taxonomy" id="340320"/>
    <lineage>
        <taxon>Bacteria</taxon>
        <taxon>Bacillati</taxon>
        <taxon>Actinomycetota</taxon>
        <taxon>Actinomycetes</taxon>
        <taxon>Micrococcales</taxon>
        <taxon>Microbacteriaceae</taxon>
        <taxon>Leucobacter</taxon>
    </lineage>
</organism>
<name>A0A4Q7TYA5_9MICO</name>
<proteinExistence type="predicted"/>
<evidence type="ECO:0008006" key="4">
    <source>
        <dbReference type="Google" id="ProtNLM"/>
    </source>
</evidence>
<dbReference type="Proteomes" id="UP000291832">
    <property type="component" value="Unassembled WGS sequence"/>
</dbReference>